<dbReference type="Gene3D" id="3.30.559.30">
    <property type="entry name" value="Nonribosomal peptide synthetase, condensation domain"/>
    <property type="match status" value="1"/>
</dbReference>
<dbReference type="PANTHER" id="PTHR45527:SF1">
    <property type="entry name" value="FATTY ACID SYNTHASE"/>
    <property type="match status" value="1"/>
</dbReference>
<dbReference type="SUPFAM" id="SSF47336">
    <property type="entry name" value="ACP-like"/>
    <property type="match status" value="1"/>
</dbReference>
<dbReference type="InterPro" id="IPR009081">
    <property type="entry name" value="PP-bd_ACP"/>
</dbReference>
<dbReference type="RefSeq" id="WP_188086413.1">
    <property type="nucleotide sequence ID" value="NZ_JACVFC010000001.1"/>
</dbReference>
<feature type="domain" description="Carrier" evidence="4">
    <location>
        <begin position="542"/>
        <end position="619"/>
    </location>
</feature>
<comment type="caution">
    <text evidence="5">The sequence shown here is derived from an EMBL/GenBank/DDBJ whole genome shotgun (WGS) entry which is preliminary data.</text>
</comment>
<dbReference type="InterPro" id="IPR023213">
    <property type="entry name" value="CAT-like_dom_sf"/>
</dbReference>
<evidence type="ECO:0000256" key="1">
    <source>
        <dbReference type="ARBA" id="ARBA00001957"/>
    </source>
</evidence>
<dbReference type="Pfam" id="PF00550">
    <property type="entry name" value="PP-binding"/>
    <property type="match status" value="1"/>
</dbReference>
<dbReference type="InterPro" id="IPR001242">
    <property type="entry name" value="Condensation_dom"/>
</dbReference>
<dbReference type="SMART" id="SM00823">
    <property type="entry name" value="PKS_PP"/>
    <property type="match status" value="1"/>
</dbReference>
<evidence type="ECO:0000256" key="3">
    <source>
        <dbReference type="ARBA" id="ARBA00022553"/>
    </source>
</evidence>
<dbReference type="Pfam" id="PF00668">
    <property type="entry name" value="Condensation"/>
    <property type="match status" value="1"/>
</dbReference>
<name>A0ABR7TJP2_9BACT</name>
<dbReference type="CDD" id="cd19543">
    <property type="entry name" value="DCL_NRPS"/>
    <property type="match status" value="1"/>
</dbReference>
<dbReference type="EMBL" id="JACVFC010000001">
    <property type="protein sequence ID" value="MBC9929274.1"/>
    <property type="molecule type" value="Genomic_DNA"/>
</dbReference>
<gene>
    <name evidence="5" type="ORF">ICL07_02745</name>
</gene>
<dbReference type="InterPro" id="IPR020806">
    <property type="entry name" value="PKS_PP-bd"/>
</dbReference>
<dbReference type="PROSITE" id="PS00012">
    <property type="entry name" value="PHOSPHOPANTETHEINE"/>
    <property type="match status" value="1"/>
</dbReference>
<dbReference type="Gene3D" id="1.10.1200.10">
    <property type="entry name" value="ACP-like"/>
    <property type="match status" value="1"/>
</dbReference>
<evidence type="ECO:0000256" key="2">
    <source>
        <dbReference type="ARBA" id="ARBA00022450"/>
    </source>
</evidence>
<organism evidence="5 6">
    <name type="scientific">Chitinophaga qingshengii</name>
    <dbReference type="NCBI Taxonomy" id="1569794"/>
    <lineage>
        <taxon>Bacteria</taxon>
        <taxon>Pseudomonadati</taxon>
        <taxon>Bacteroidota</taxon>
        <taxon>Chitinophagia</taxon>
        <taxon>Chitinophagales</taxon>
        <taxon>Chitinophagaceae</taxon>
        <taxon>Chitinophaga</taxon>
    </lineage>
</organism>
<dbReference type="InterPro" id="IPR006162">
    <property type="entry name" value="Ppantetheine_attach_site"/>
</dbReference>
<dbReference type="SUPFAM" id="SSF52777">
    <property type="entry name" value="CoA-dependent acyltransferases"/>
    <property type="match status" value="2"/>
</dbReference>
<reference evidence="5 6" key="1">
    <citation type="submission" date="2020-09" db="EMBL/GenBank/DDBJ databases">
        <title>Genome sequences of type strains of Chitinophaga qingshengii and Chitinophaga varians.</title>
        <authorList>
            <person name="Kittiwongwattana C."/>
        </authorList>
    </citation>
    <scope>NUCLEOTIDE SEQUENCE [LARGE SCALE GENOMIC DNA]</scope>
    <source>
        <strain evidence="5 6">JCM 30026</strain>
    </source>
</reference>
<dbReference type="Gene3D" id="3.30.559.10">
    <property type="entry name" value="Chloramphenicol acetyltransferase-like domain"/>
    <property type="match status" value="1"/>
</dbReference>
<dbReference type="PANTHER" id="PTHR45527">
    <property type="entry name" value="NONRIBOSOMAL PEPTIDE SYNTHETASE"/>
    <property type="match status" value="1"/>
</dbReference>
<evidence type="ECO:0000313" key="6">
    <source>
        <dbReference type="Proteomes" id="UP000659124"/>
    </source>
</evidence>
<keyword evidence="2" id="KW-0596">Phosphopantetheine</keyword>
<evidence type="ECO:0000259" key="4">
    <source>
        <dbReference type="PROSITE" id="PS50075"/>
    </source>
</evidence>
<dbReference type="Proteomes" id="UP000659124">
    <property type="component" value="Unassembled WGS sequence"/>
</dbReference>
<accession>A0ABR7TJP2</accession>
<evidence type="ECO:0000313" key="5">
    <source>
        <dbReference type="EMBL" id="MBC9929274.1"/>
    </source>
</evidence>
<dbReference type="InterPro" id="IPR036736">
    <property type="entry name" value="ACP-like_sf"/>
</dbReference>
<proteinExistence type="predicted"/>
<keyword evidence="6" id="KW-1185">Reference proteome</keyword>
<keyword evidence="3" id="KW-0597">Phosphoprotein</keyword>
<protein>
    <recommendedName>
        <fullName evidence="4">Carrier domain-containing protein</fullName>
    </recommendedName>
</protein>
<comment type="cofactor">
    <cofactor evidence="1">
        <name>pantetheine 4'-phosphate</name>
        <dbReference type="ChEBI" id="CHEBI:47942"/>
    </cofactor>
</comment>
<sequence length="636" mass="72629">MTQQYLHKANIQDISPLTPLQKGIYYHYLKGGDDLYCCQMSYRVNGLLDLQRLQTAFATLFRCHDVLRSVFLNKAGKIMSVILKEVQPDFRYRDVSGVSDPEVEIAAIRKEGEVLTFELERELPMRLTVVRLNETCHELIWSHHHIVMDGWCLNILIKDFYEAYRQLSLKDTVEMPRRPQFSSYLEWLDSRDMRTAAAYWEEYMSGYGAVTSLNNISRQQELRQMADFQLALDDALTKRLLGIAAERRVTLNTVVQTAWAVLLARYNACNDVCFGIVSSGRPESIQQVEDIVGLFINTLPVRIRYAHDTRLGDLLPLVQQQSLETEVYQYYPLVDIQAQTRLKNRLFDHLLVFENYPVMEGTNDTQEFRISDVVVKEQNSYDMSILAHCRDTTLSFIFRYNTSTYDTAFMSRLAGRLERVLRILSEHPDTLADEISIVQEEEKAIGNVFWLEETVPLENILTARYGFTGQTSGALIPSGNWNICITDEAGRVQGIDMLGWFSISGGGQLIRSDVKAFMNEKGILFFPQEEQTVIMPKEAIKTANDETAQQLAAAWSEILGIPVGEIDVDTHFFSYGGHSIKAIQVLSLINKAFNTRISLDQFFAKPTISQLADDIKAVKWVSYIEDNNSGSTKVRI</sequence>
<dbReference type="PROSITE" id="PS50075">
    <property type="entry name" value="CARRIER"/>
    <property type="match status" value="1"/>
</dbReference>